<keyword evidence="4" id="KW-1015">Disulfide bond</keyword>
<dbReference type="Pfam" id="PF17771">
    <property type="entry name" value="ADAMTS_CR_2"/>
    <property type="match status" value="1"/>
</dbReference>
<evidence type="ECO:0000256" key="5">
    <source>
        <dbReference type="ARBA" id="ARBA00023180"/>
    </source>
</evidence>
<dbReference type="GO" id="GO:0016787">
    <property type="term" value="F:hydrolase activity"/>
    <property type="evidence" value="ECO:0007669"/>
    <property type="project" value="UniProtKB-KW"/>
</dbReference>
<keyword evidence="3" id="KW-0862">Zinc</keyword>
<organism evidence="7">
    <name type="scientific">Magallana gigas</name>
    <name type="common">Pacific oyster</name>
    <name type="synonym">Crassostrea gigas</name>
    <dbReference type="NCBI Taxonomy" id="29159"/>
    <lineage>
        <taxon>Eukaryota</taxon>
        <taxon>Metazoa</taxon>
        <taxon>Spiralia</taxon>
        <taxon>Lophotrochozoa</taxon>
        <taxon>Mollusca</taxon>
        <taxon>Bivalvia</taxon>
        <taxon>Autobranchia</taxon>
        <taxon>Pteriomorphia</taxon>
        <taxon>Ostreida</taxon>
        <taxon>Ostreoidea</taxon>
        <taxon>Ostreidae</taxon>
        <taxon>Magallana</taxon>
    </lineage>
</organism>
<dbReference type="Gene3D" id="3.40.1620.60">
    <property type="match status" value="1"/>
</dbReference>
<feature type="domain" description="ADAMTS cysteine-rich" evidence="6">
    <location>
        <begin position="30"/>
        <end position="73"/>
    </location>
</feature>
<evidence type="ECO:0000256" key="3">
    <source>
        <dbReference type="ARBA" id="ARBA00022833"/>
    </source>
</evidence>
<keyword evidence="5" id="KW-0325">Glycoprotein</keyword>
<evidence type="ECO:0000259" key="6">
    <source>
        <dbReference type="Pfam" id="PF17771"/>
    </source>
</evidence>
<sequence>MVPEQVVAESTVTVAEHGVVTVAGFDAVNKNDLNDVCTILYCYNTKEGKCVGYLGGDGLSCGNKKWCLSGVCTFSDYAPTKNEECMFGDDPGTFRYEFKIMTCKGVLINDKTDPKTVIEASFVCTSDESCERTSTTSNADKDDIQNCSFEFPYATIRYTAYRHYLCDQKMYPPRKHRLKPLNGQ</sequence>
<protein>
    <recommendedName>
        <fullName evidence="6">ADAMTS cysteine-rich domain-containing protein</fullName>
    </recommendedName>
</protein>
<dbReference type="HOGENOM" id="CLU_1469606_0_0_1"/>
<dbReference type="InterPro" id="IPR041645">
    <property type="entry name" value="ADAMTS_CR_2"/>
</dbReference>
<proteinExistence type="predicted"/>
<keyword evidence="2" id="KW-0378">Hydrolase</keyword>
<dbReference type="EMBL" id="JH815983">
    <property type="protein sequence ID" value="EKC22513.1"/>
    <property type="molecule type" value="Genomic_DNA"/>
</dbReference>
<dbReference type="AlphaFoldDB" id="K1PLA8"/>
<evidence type="ECO:0000256" key="2">
    <source>
        <dbReference type="ARBA" id="ARBA00022801"/>
    </source>
</evidence>
<accession>K1PLA8</accession>
<evidence type="ECO:0000313" key="7">
    <source>
        <dbReference type="EMBL" id="EKC22513.1"/>
    </source>
</evidence>
<gene>
    <name evidence="7" type="ORF">CGI_10002145</name>
</gene>
<dbReference type="InParanoid" id="K1PLA8"/>
<evidence type="ECO:0000256" key="1">
    <source>
        <dbReference type="ARBA" id="ARBA00022723"/>
    </source>
</evidence>
<name>K1PLA8_MAGGI</name>
<dbReference type="GO" id="GO:0046872">
    <property type="term" value="F:metal ion binding"/>
    <property type="evidence" value="ECO:0007669"/>
    <property type="project" value="UniProtKB-KW"/>
</dbReference>
<keyword evidence="1" id="KW-0479">Metal-binding</keyword>
<reference evidence="7" key="1">
    <citation type="journal article" date="2012" name="Nature">
        <title>The oyster genome reveals stress adaptation and complexity of shell formation.</title>
        <authorList>
            <person name="Zhang G."/>
            <person name="Fang X."/>
            <person name="Guo X."/>
            <person name="Li L."/>
            <person name="Luo R."/>
            <person name="Xu F."/>
            <person name="Yang P."/>
            <person name="Zhang L."/>
            <person name="Wang X."/>
            <person name="Qi H."/>
            <person name="Xiong Z."/>
            <person name="Que H."/>
            <person name="Xie Y."/>
            <person name="Holland P.W."/>
            <person name="Paps J."/>
            <person name="Zhu Y."/>
            <person name="Wu F."/>
            <person name="Chen Y."/>
            <person name="Wang J."/>
            <person name="Peng C."/>
            <person name="Meng J."/>
            <person name="Yang L."/>
            <person name="Liu J."/>
            <person name="Wen B."/>
            <person name="Zhang N."/>
            <person name="Huang Z."/>
            <person name="Zhu Q."/>
            <person name="Feng Y."/>
            <person name="Mount A."/>
            <person name="Hedgecock D."/>
            <person name="Xu Z."/>
            <person name="Liu Y."/>
            <person name="Domazet-Loso T."/>
            <person name="Du Y."/>
            <person name="Sun X."/>
            <person name="Zhang S."/>
            <person name="Liu B."/>
            <person name="Cheng P."/>
            <person name="Jiang X."/>
            <person name="Li J."/>
            <person name="Fan D."/>
            <person name="Wang W."/>
            <person name="Fu W."/>
            <person name="Wang T."/>
            <person name="Wang B."/>
            <person name="Zhang J."/>
            <person name="Peng Z."/>
            <person name="Li Y."/>
            <person name="Li N."/>
            <person name="Wang J."/>
            <person name="Chen M."/>
            <person name="He Y."/>
            <person name="Tan F."/>
            <person name="Song X."/>
            <person name="Zheng Q."/>
            <person name="Huang R."/>
            <person name="Yang H."/>
            <person name="Du X."/>
            <person name="Chen L."/>
            <person name="Yang M."/>
            <person name="Gaffney P.M."/>
            <person name="Wang S."/>
            <person name="Luo L."/>
            <person name="She Z."/>
            <person name="Ming Y."/>
            <person name="Huang W."/>
            <person name="Zhang S."/>
            <person name="Huang B."/>
            <person name="Zhang Y."/>
            <person name="Qu T."/>
            <person name="Ni P."/>
            <person name="Miao G."/>
            <person name="Wang J."/>
            <person name="Wang Q."/>
            <person name="Steinberg C.E."/>
            <person name="Wang H."/>
            <person name="Li N."/>
            <person name="Qian L."/>
            <person name="Zhang G."/>
            <person name="Li Y."/>
            <person name="Yang H."/>
            <person name="Liu X."/>
            <person name="Wang J."/>
            <person name="Yin Y."/>
            <person name="Wang J."/>
        </authorList>
    </citation>
    <scope>NUCLEOTIDE SEQUENCE [LARGE SCALE GENOMIC DNA]</scope>
    <source>
        <strain evidence="7">05x7-T-G4-1.051#20</strain>
    </source>
</reference>
<evidence type="ECO:0000256" key="4">
    <source>
        <dbReference type="ARBA" id="ARBA00023157"/>
    </source>
</evidence>